<comment type="similarity">
    <text evidence="2">Belongs to the oxygen-dependent FAD-linked oxidoreductase family.</text>
</comment>
<dbReference type="GO" id="GO:0071949">
    <property type="term" value="F:FAD binding"/>
    <property type="evidence" value="ECO:0007669"/>
    <property type="project" value="InterPro"/>
</dbReference>
<keyword evidence="3" id="KW-0285">Flavoprotein</keyword>
<dbReference type="Gene3D" id="3.40.462.20">
    <property type="match status" value="1"/>
</dbReference>
<accession>A0A1E3SIG0</accession>
<keyword evidence="4" id="KW-0274">FAD</keyword>
<evidence type="ECO:0000256" key="4">
    <source>
        <dbReference type="ARBA" id="ARBA00022827"/>
    </source>
</evidence>
<proteinExistence type="inferred from homology"/>
<dbReference type="Pfam" id="PF01565">
    <property type="entry name" value="FAD_binding_4"/>
    <property type="match status" value="1"/>
</dbReference>
<dbReference type="InterPro" id="IPR006094">
    <property type="entry name" value="Oxid_FAD_bind_N"/>
</dbReference>
<dbReference type="STRING" id="28445.BHQ20_07285"/>
<dbReference type="InterPro" id="IPR036318">
    <property type="entry name" value="FAD-bd_PCMH-like_sf"/>
</dbReference>
<evidence type="ECO:0000256" key="5">
    <source>
        <dbReference type="ARBA" id="ARBA00023002"/>
    </source>
</evidence>
<dbReference type="AlphaFoldDB" id="A0A1E3SIG0"/>
<reference evidence="7 8" key="1">
    <citation type="submission" date="2017-02" db="EMBL/GenBank/DDBJ databases">
        <title>The new phylogeny of genus Mycobacterium.</title>
        <authorList>
            <person name="Tortoli E."/>
            <person name="Trovato A."/>
            <person name="Cirillo D.M."/>
        </authorList>
    </citation>
    <scope>NUCLEOTIDE SEQUENCE [LARGE SCALE GENOMIC DNA]</scope>
    <source>
        <strain evidence="7 8">DSM 44049</strain>
    </source>
</reference>
<dbReference type="InterPro" id="IPR016167">
    <property type="entry name" value="FAD-bd_PCMH_sub1"/>
</dbReference>
<dbReference type="EMBL" id="MVHT01000013">
    <property type="protein sequence ID" value="ORB08640.1"/>
    <property type="molecule type" value="Genomic_DNA"/>
</dbReference>
<organism evidence="7 8">
    <name type="scientific">Mycobacterium intermedium</name>
    <dbReference type="NCBI Taxonomy" id="28445"/>
    <lineage>
        <taxon>Bacteria</taxon>
        <taxon>Bacillati</taxon>
        <taxon>Actinomycetota</taxon>
        <taxon>Actinomycetes</taxon>
        <taxon>Mycobacteriales</taxon>
        <taxon>Mycobacteriaceae</taxon>
        <taxon>Mycobacterium</taxon>
        <taxon>Mycobacterium simiae complex</taxon>
    </lineage>
</organism>
<dbReference type="SUPFAM" id="SSF56176">
    <property type="entry name" value="FAD-binding/transporter-associated domain-like"/>
    <property type="match status" value="1"/>
</dbReference>
<sequence length="446" mass="48380">MSALPAGRHYFRGDDGYEEARRGTVWHQRVPTRYPEVIVQATDADDIKAALSYAKANGHRVSIVSGGHSFAASHLRDGSVLLDVSRLDHAGIDAEKGVAVAGPGKGGSLLMADLEAENLFFPGGHCKGVCLGGYLLQGGYGWNSRIYGPAVESVIGLDVITADGEQVHCSEDQHPDLYWAARGAGPGFFGVVTSFYLKLYPKPAVCGTSVYVYPFELADEVFTWARAVGAEVDPRVELQAVASRGEPNMGIDVPVITFASPAFADSEAEAEQALALFGTCPVADQALVKIPYLPTDLPTWYDVAMSHYLSDHYYAVDNMWTSASAEDLLPGIHNILDTMPGHPAHFLWLNWGPVPPRQDMAYSIEADIYLALYGSWKDPADEAKYGDWARSNMVAMSDLAVGIQLADENLGQRPARFASDAAMAKLDRVRGEYDPDGLFNSWMGRL</sequence>
<dbReference type="GO" id="GO:0016491">
    <property type="term" value="F:oxidoreductase activity"/>
    <property type="evidence" value="ECO:0007669"/>
    <property type="project" value="UniProtKB-KW"/>
</dbReference>
<dbReference type="RefSeq" id="WP_069418442.1">
    <property type="nucleotide sequence ID" value="NZ_CBCRZH010000012.1"/>
</dbReference>
<gene>
    <name evidence="7" type="ORF">BST27_07420</name>
</gene>
<dbReference type="Proteomes" id="UP000192739">
    <property type="component" value="Unassembled WGS sequence"/>
</dbReference>
<dbReference type="OrthoDB" id="545125at2"/>
<name>A0A1E3SIG0_MYCIE</name>
<dbReference type="Gene3D" id="3.30.465.10">
    <property type="match status" value="1"/>
</dbReference>
<dbReference type="PROSITE" id="PS00862">
    <property type="entry name" value="OX2_COVAL_FAD"/>
    <property type="match status" value="1"/>
</dbReference>
<dbReference type="PANTHER" id="PTHR42973:SF39">
    <property type="entry name" value="FAD-BINDING PCMH-TYPE DOMAIN-CONTAINING PROTEIN"/>
    <property type="match status" value="1"/>
</dbReference>
<dbReference type="InterPro" id="IPR016166">
    <property type="entry name" value="FAD-bd_PCMH"/>
</dbReference>
<keyword evidence="8" id="KW-1185">Reference proteome</keyword>
<evidence type="ECO:0000259" key="6">
    <source>
        <dbReference type="PROSITE" id="PS51387"/>
    </source>
</evidence>
<protein>
    <submittedName>
        <fullName evidence="7">Oxidoreductase</fullName>
    </submittedName>
</protein>
<comment type="caution">
    <text evidence="7">The sequence shown here is derived from an EMBL/GenBank/DDBJ whole genome shotgun (WGS) entry which is preliminary data.</text>
</comment>
<dbReference type="PANTHER" id="PTHR42973">
    <property type="entry name" value="BINDING OXIDOREDUCTASE, PUTATIVE (AFU_ORTHOLOGUE AFUA_1G17690)-RELATED"/>
    <property type="match status" value="1"/>
</dbReference>
<evidence type="ECO:0000256" key="2">
    <source>
        <dbReference type="ARBA" id="ARBA00005466"/>
    </source>
</evidence>
<dbReference type="InterPro" id="IPR050416">
    <property type="entry name" value="FAD-linked_Oxidoreductase"/>
</dbReference>
<dbReference type="InterPro" id="IPR016169">
    <property type="entry name" value="FAD-bd_PCMH_sub2"/>
</dbReference>
<evidence type="ECO:0000256" key="3">
    <source>
        <dbReference type="ARBA" id="ARBA00022630"/>
    </source>
</evidence>
<evidence type="ECO:0000256" key="1">
    <source>
        <dbReference type="ARBA" id="ARBA00001974"/>
    </source>
</evidence>
<evidence type="ECO:0000313" key="7">
    <source>
        <dbReference type="EMBL" id="ORB08640.1"/>
    </source>
</evidence>
<dbReference type="InterPro" id="IPR006093">
    <property type="entry name" value="Oxy_OxRdtase_FAD_BS"/>
</dbReference>
<dbReference type="Gene3D" id="3.30.43.10">
    <property type="entry name" value="Uridine Diphospho-n-acetylenolpyruvylglucosamine Reductase, domain 2"/>
    <property type="match status" value="1"/>
</dbReference>
<feature type="domain" description="FAD-binding PCMH-type" evidence="6">
    <location>
        <begin position="31"/>
        <end position="202"/>
    </location>
</feature>
<evidence type="ECO:0000313" key="8">
    <source>
        <dbReference type="Proteomes" id="UP000192739"/>
    </source>
</evidence>
<comment type="cofactor">
    <cofactor evidence="1">
        <name>FAD</name>
        <dbReference type="ChEBI" id="CHEBI:57692"/>
    </cofactor>
</comment>
<keyword evidence="5" id="KW-0560">Oxidoreductase</keyword>
<dbReference type="PROSITE" id="PS51387">
    <property type="entry name" value="FAD_PCMH"/>
    <property type="match status" value="1"/>
</dbReference>